<evidence type="ECO:0000313" key="2">
    <source>
        <dbReference type="Proteomes" id="UP000515561"/>
    </source>
</evidence>
<keyword evidence="2" id="KW-1185">Reference proteome</keyword>
<dbReference type="EMBL" id="AP023367">
    <property type="protein sequence ID" value="BCJ95420.1"/>
    <property type="molecule type" value="Genomic_DNA"/>
</dbReference>
<dbReference type="AlphaFoldDB" id="A0A6S6R7H8"/>
<protein>
    <submittedName>
        <fullName evidence="1">Uncharacterized protein</fullName>
    </submittedName>
</protein>
<proteinExistence type="predicted"/>
<accession>A0A6S6R7H8</accession>
<dbReference type="KEGG" id="acel:acsn021_29890"/>
<reference evidence="1 2" key="1">
    <citation type="journal article" date="2016" name="Int. J. Syst. Evol. Microbiol.">
        <title>Descriptions of Anaerotaenia torta gen. nov., sp. nov. and Anaerocolumna cellulosilytica gen. nov., sp. nov. isolated from a methanogenic reactor of cattle waste.</title>
        <authorList>
            <person name="Uek A."/>
            <person name="Ohtaki Y."/>
            <person name="Kaku N."/>
            <person name="Ueki K."/>
        </authorList>
    </citation>
    <scope>NUCLEOTIDE SEQUENCE [LARGE SCALE GENOMIC DNA]</scope>
    <source>
        <strain evidence="1 2">SN021</strain>
    </source>
</reference>
<dbReference type="Proteomes" id="UP000515561">
    <property type="component" value="Chromosome"/>
</dbReference>
<gene>
    <name evidence="1" type="ORF">acsn021_29890</name>
</gene>
<evidence type="ECO:0000313" key="1">
    <source>
        <dbReference type="EMBL" id="BCJ95420.1"/>
    </source>
</evidence>
<organism evidence="1 2">
    <name type="scientific">Anaerocolumna cellulosilytica</name>
    <dbReference type="NCBI Taxonomy" id="433286"/>
    <lineage>
        <taxon>Bacteria</taxon>
        <taxon>Bacillati</taxon>
        <taxon>Bacillota</taxon>
        <taxon>Clostridia</taxon>
        <taxon>Lachnospirales</taxon>
        <taxon>Lachnospiraceae</taxon>
        <taxon>Anaerocolumna</taxon>
    </lineage>
</organism>
<sequence length="50" mass="5905">MKKVEIGNLNRKKIKRLIITPKGVTEQLDEWIGELGQYSKHQTQKRRADK</sequence>
<name>A0A6S6R7H8_9FIRM</name>